<dbReference type="Proteomes" id="UP000828941">
    <property type="component" value="Chromosome 3"/>
</dbReference>
<gene>
    <name evidence="1" type="ORF">L6164_005367</name>
</gene>
<reference evidence="1 2" key="1">
    <citation type="journal article" date="2022" name="DNA Res.">
        <title>Chromosomal-level genome assembly of the orchid tree Bauhinia variegata (Leguminosae; Cercidoideae) supports the allotetraploid origin hypothesis of Bauhinia.</title>
        <authorList>
            <person name="Zhong Y."/>
            <person name="Chen Y."/>
            <person name="Zheng D."/>
            <person name="Pang J."/>
            <person name="Liu Y."/>
            <person name="Luo S."/>
            <person name="Meng S."/>
            <person name="Qian L."/>
            <person name="Wei D."/>
            <person name="Dai S."/>
            <person name="Zhou R."/>
        </authorList>
    </citation>
    <scope>NUCLEOTIDE SEQUENCE [LARGE SCALE GENOMIC DNA]</scope>
    <source>
        <strain evidence="1">BV-YZ2020</strain>
    </source>
</reference>
<sequence>MKQKIILKVQLDCDKCRSKTLKIAAEAKGVSSVSLEGDDRDKLVVTGEVDAVCLARVLRKKFRCVTLQSVEDVKKKDEKQERVSSVFHVHLNPVHPIPLPTATSLRILTPLVASSCDINTTFPNFIPRMCYYRN</sequence>
<accession>A0ACB9PQA0</accession>
<protein>
    <submittedName>
        <fullName evidence="1">Uncharacterized protein</fullName>
    </submittedName>
</protein>
<comment type="caution">
    <text evidence="1">The sequence shown here is derived from an EMBL/GenBank/DDBJ whole genome shotgun (WGS) entry which is preliminary data.</text>
</comment>
<name>A0ACB9PQA0_BAUVA</name>
<organism evidence="1 2">
    <name type="scientific">Bauhinia variegata</name>
    <name type="common">Purple orchid tree</name>
    <name type="synonym">Phanera variegata</name>
    <dbReference type="NCBI Taxonomy" id="167791"/>
    <lineage>
        <taxon>Eukaryota</taxon>
        <taxon>Viridiplantae</taxon>
        <taxon>Streptophyta</taxon>
        <taxon>Embryophyta</taxon>
        <taxon>Tracheophyta</taxon>
        <taxon>Spermatophyta</taxon>
        <taxon>Magnoliopsida</taxon>
        <taxon>eudicotyledons</taxon>
        <taxon>Gunneridae</taxon>
        <taxon>Pentapetalae</taxon>
        <taxon>rosids</taxon>
        <taxon>fabids</taxon>
        <taxon>Fabales</taxon>
        <taxon>Fabaceae</taxon>
        <taxon>Cercidoideae</taxon>
        <taxon>Cercideae</taxon>
        <taxon>Bauhiniinae</taxon>
        <taxon>Bauhinia</taxon>
    </lineage>
</organism>
<evidence type="ECO:0000313" key="2">
    <source>
        <dbReference type="Proteomes" id="UP000828941"/>
    </source>
</evidence>
<proteinExistence type="predicted"/>
<dbReference type="EMBL" id="CM039428">
    <property type="protein sequence ID" value="KAI4350965.1"/>
    <property type="molecule type" value="Genomic_DNA"/>
</dbReference>
<evidence type="ECO:0000313" key="1">
    <source>
        <dbReference type="EMBL" id="KAI4350965.1"/>
    </source>
</evidence>
<keyword evidence="2" id="KW-1185">Reference proteome</keyword>